<dbReference type="Gene3D" id="3.40.50.300">
    <property type="entry name" value="P-loop containing nucleotide triphosphate hydrolases"/>
    <property type="match status" value="1"/>
</dbReference>
<dbReference type="InterPro" id="IPR029787">
    <property type="entry name" value="Nucleotide_cyclase"/>
</dbReference>
<gene>
    <name evidence="7" type="ORF">GCM10011487_50290</name>
</gene>
<dbReference type="PROSITE" id="PS50125">
    <property type="entry name" value="GUANYLATE_CYCLASE_2"/>
    <property type="match status" value="1"/>
</dbReference>
<evidence type="ECO:0000256" key="3">
    <source>
        <dbReference type="ARBA" id="ARBA00022840"/>
    </source>
</evidence>
<dbReference type="Pfam" id="PF13191">
    <property type="entry name" value="AAA_16"/>
    <property type="match status" value="1"/>
</dbReference>
<dbReference type="GO" id="GO:0009190">
    <property type="term" value="P:cyclic nucleotide biosynthetic process"/>
    <property type="evidence" value="ECO:0007669"/>
    <property type="project" value="InterPro"/>
</dbReference>
<comment type="caution">
    <text evidence="7">The sequence shown here is derived from an EMBL/GenBank/DDBJ whole genome shotgun (WGS) entry which is preliminary data.</text>
</comment>
<dbReference type="InterPro" id="IPR005158">
    <property type="entry name" value="BTAD"/>
</dbReference>
<dbReference type="Pfam" id="PF13424">
    <property type="entry name" value="TPR_12"/>
    <property type="match status" value="1"/>
</dbReference>
<keyword evidence="2" id="KW-0547">Nucleotide-binding</keyword>
<keyword evidence="3" id="KW-0067">ATP-binding</keyword>
<keyword evidence="5" id="KW-0175">Coiled coil</keyword>
<dbReference type="PANTHER" id="PTHR16305:SF28">
    <property type="entry name" value="GUANYLATE CYCLASE DOMAIN-CONTAINING PROTEIN"/>
    <property type="match status" value="1"/>
</dbReference>
<dbReference type="SMART" id="SM00028">
    <property type="entry name" value="TPR"/>
    <property type="match status" value="6"/>
</dbReference>
<dbReference type="Gene3D" id="1.25.40.10">
    <property type="entry name" value="Tetratricopeptide repeat domain"/>
    <property type="match status" value="4"/>
</dbReference>
<dbReference type="InterPro" id="IPR001867">
    <property type="entry name" value="OmpR/PhoB-type_DNA-bd"/>
</dbReference>
<evidence type="ECO:0000256" key="1">
    <source>
        <dbReference type="ARBA" id="ARBA00005820"/>
    </source>
</evidence>
<reference evidence="8" key="1">
    <citation type="submission" date="2020-01" db="EMBL/GenBank/DDBJ databases">
        <title>'Steroidobacter agaridevorans' sp. nov., agar-degrading bacteria isolated from rhizosphere soils.</title>
        <authorList>
            <person name="Ikenaga M."/>
            <person name="Kataoka M."/>
            <person name="Murouchi A."/>
            <person name="Katsuragi S."/>
            <person name="Sakai M."/>
        </authorList>
    </citation>
    <scope>NUCLEOTIDE SEQUENCE [LARGE SCALE GENOMIC DNA]</scope>
    <source>
        <strain evidence="8">YU21-B</strain>
    </source>
</reference>
<dbReference type="GO" id="GO:0004016">
    <property type="term" value="F:adenylate cyclase activity"/>
    <property type="evidence" value="ECO:0007669"/>
    <property type="project" value="TreeGrafter"/>
</dbReference>
<sequence length="1308" mass="142045">MATLALDNNNIGPGLPVSELTLQVLGSFHVRDASGGEVRIASRKGRALLAYLALRPGESHSRDRLANLLWEDADEELARTSLRQALAALRKALPTGAQAALLADTESVGVDAGLLQSDIGAFRTSLLAGTRTSLQDAISQYRGDLLDGFDARSTAFDEWLSTERGALRKQMSEALQRLTDLCMAAEDNDGALTACVKLVSLEPLNEAAHRRIMELQAKRNSYAEALRQYRVCRDVLRRELDVSPEAATEHLYRELMRKRRAAVAEPVEGESFSHDPIDATPAPAARQELRASLRDATIFVARLEGLLETEARLDPEEAHLLSNEFQRRVQSAAQEFGGLTDRRVGSNVMAVFGIPHSYGNEAERAARAALMLRDMVNAKPWPVASTLALRIGIAQGQILCGGEVFPLSGRPTHEAHTLAAQAQDGEVLISEDIRQSLGERVSTQRVGAALQAHSEPVSAWSLNAIGVDVGTTAQPFVGRRPELAMILASLDRCMSSRHGRAIVVRGEAGIGKTRLVDAVHDAAIERGVGVHSAQIFDFGQSPGRRPITTLALSLLGIRPDAPAAERKSAVQRMAALRGGGIDQIIFLSDLIDAPLEPELAALEKAMEIATRQRGRTLALAQIIEAAAQRSPQLLIVEDVHWADTDELARLGEIAAVVANCQILFIMTTRPEGDPISASWRARARGCPVTTVDLAPLAEDEAQELAAHYPELSSETIQECIVRAEGYPLFLDQLLRAASAGQHTLPGSVRSLVLSRADSLSAQDHRALEAAAVLGQRTELATVRRMLEDDSYEPEKLVATTLVRSDGVELEFAHALFRDAIYESTLKSHRRALHRVAADWYATRDLSLHAEHLAAADDDGAAEAYIKAAESERTALRYESALNLANKASAVAREPMMLHRTSVLLGELLLHLGRTHDALAAYREALDFSIDQSGHGSAWFGIASTLRVMDRHEEALDALERAQSLFAETADAQTRARMSTLHGNLCFPLGRFDDCLRAHQQAYEYAQQANSPLELARALGGLGDAYYQRGSLLTARKHFVQCVKEAREHGLIGVLLANLPMVGITQVYCGEVAAGRESLQECLEIARRVGDLRSELISVLCLTSGLILQGKADERSKLARQALQLAKQLGARRFHAECLGILASCMTHPESRDEGLRLVEEGLQLSREMGMSYCGASLLGILARLTPDPAQRAAALAEGEAVLASGCVSHSYFEFYHHAMEVSIEQSAWPAARRYANDLAVYTAIEPLAPTSLQSARARLLADVGENIITPQTLPELETMKQRCRQMEAVALIPAIDAAIALVDRAPTA</sequence>
<dbReference type="Pfam" id="PF03704">
    <property type="entry name" value="BTAD"/>
    <property type="match status" value="1"/>
</dbReference>
<dbReference type="SMART" id="SM01043">
    <property type="entry name" value="BTAD"/>
    <property type="match status" value="1"/>
</dbReference>
<dbReference type="GO" id="GO:0006355">
    <property type="term" value="P:regulation of DNA-templated transcription"/>
    <property type="evidence" value="ECO:0007669"/>
    <property type="project" value="InterPro"/>
</dbReference>
<accession>A0A829YIN2</accession>
<dbReference type="GO" id="GO:0005524">
    <property type="term" value="F:ATP binding"/>
    <property type="evidence" value="ECO:0007669"/>
    <property type="project" value="UniProtKB-KW"/>
</dbReference>
<proteinExistence type="inferred from homology"/>
<dbReference type="Pfam" id="PF00211">
    <property type="entry name" value="Guanylate_cyc"/>
    <property type="match status" value="1"/>
</dbReference>
<dbReference type="CDD" id="cd07302">
    <property type="entry name" value="CHD"/>
    <property type="match status" value="1"/>
</dbReference>
<dbReference type="InterPro" id="IPR001054">
    <property type="entry name" value="A/G_cyclase"/>
</dbReference>
<protein>
    <recommendedName>
        <fullName evidence="6">Guanylate cyclase domain-containing protein</fullName>
    </recommendedName>
</protein>
<feature type="domain" description="Guanylate cyclase" evidence="6">
    <location>
        <begin position="297"/>
        <end position="419"/>
    </location>
</feature>
<evidence type="ECO:0000259" key="6">
    <source>
        <dbReference type="PROSITE" id="PS50125"/>
    </source>
</evidence>
<dbReference type="SMART" id="SM00862">
    <property type="entry name" value="Trans_reg_C"/>
    <property type="match status" value="1"/>
</dbReference>
<dbReference type="InterPro" id="IPR041664">
    <property type="entry name" value="AAA_16"/>
</dbReference>
<evidence type="ECO:0000256" key="5">
    <source>
        <dbReference type="SAM" id="Coils"/>
    </source>
</evidence>
<dbReference type="Gene3D" id="1.10.10.10">
    <property type="entry name" value="Winged helix-like DNA-binding domain superfamily/Winged helix DNA-binding domain"/>
    <property type="match status" value="1"/>
</dbReference>
<name>A0A829YIN2_9GAMM</name>
<dbReference type="PANTHER" id="PTHR16305">
    <property type="entry name" value="TESTICULAR SOLUBLE ADENYLYL CYCLASE"/>
    <property type="match status" value="1"/>
</dbReference>
<organism evidence="7 8">
    <name type="scientific">Steroidobacter agaridevorans</name>
    <dbReference type="NCBI Taxonomy" id="2695856"/>
    <lineage>
        <taxon>Bacteria</taxon>
        <taxon>Pseudomonadati</taxon>
        <taxon>Pseudomonadota</taxon>
        <taxon>Gammaproteobacteria</taxon>
        <taxon>Steroidobacterales</taxon>
        <taxon>Steroidobacteraceae</taxon>
        <taxon>Steroidobacter</taxon>
    </lineage>
</organism>
<evidence type="ECO:0000313" key="7">
    <source>
        <dbReference type="EMBL" id="GFE83029.1"/>
    </source>
</evidence>
<dbReference type="SUPFAM" id="SSF48452">
    <property type="entry name" value="TPR-like"/>
    <property type="match status" value="2"/>
</dbReference>
<dbReference type="InterPro" id="IPR036388">
    <property type="entry name" value="WH-like_DNA-bd_sf"/>
</dbReference>
<dbReference type="SUPFAM" id="SSF55073">
    <property type="entry name" value="Nucleotide cyclase"/>
    <property type="match status" value="1"/>
</dbReference>
<keyword evidence="8" id="KW-1185">Reference proteome</keyword>
<dbReference type="InterPro" id="IPR019734">
    <property type="entry name" value="TPR_rpt"/>
</dbReference>
<dbReference type="GO" id="GO:0003677">
    <property type="term" value="F:DNA binding"/>
    <property type="evidence" value="ECO:0007669"/>
    <property type="project" value="UniProtKB-KW"/>
</dbReference>
<dbReference type="SUPFAM" id="SSF52540">
    <property type="entry name" value="P-loop containing nucleoside triphosphate hydrolases"/>
    <property type="match status" value="1"/>
</dbReference>
<evidence type="ECO:0000256" key="4">
    <source>
        <dbReference type="ARBA" id="ARBA00023125"/>
    </source>
</evidence>
<dbReference type="InterPro" id="IPR011990">
    <property type="entry name" value="TPR-like_helical_dom_sf"/>
</dbReference>
<keyword evidence="4" id="KW-0238">DNA-binding</keyword>
<dbReference type="InterPro" id="IPR027417">
    <property type="entry name" value="P-loop_NTPase"/>
</dbReference>
<feature type="coiled-coil region" evidence="5">
    <location>
        <begin position="168"/>
        <end position="225"/>
    </location>
</feature>
<dbReference type="GO" id="GO:0000160">
    <property type="term" value="P:phosphorelay signal transduction system"/>
    <property type="evidence" value="ECO:0007669"/>
    <property type="project" value="InterPro"/>
</dbReference>
<dbReference type="RefSeq" id="WP_235936728.1">
    <property type="nucleotide sequence ID" value="NZ_BLJN01000005.1"/>
</dbReference>
<dbReference type="Pfam" id="PF00486">
    <property type="entry name" value="Trans_reg_C"/>
    <property type="match status" value="1"/>
</dbReference>
<dbReference type="Proteomes" id="UP000445000">
    <property type="component" value="Unassembled WGS sequence"/>
</dbReference>
<evidence type="ECO:0000313" key="8">
    <source>
        <dbReference type="Proteomes" id="UP000445000"/>
    </source>
</evidence>
<dbReference type="EMBL" id="BLJN01000005">
    <property type="protein sequence ID" value="GFE83029.1"/>
    <property type="molecule type" value="Genomic_DNA"/>
</dbReference>
<comment type="similarity">
    <text evidence="1">Belongs to the AfsR/DnrI/RedD regulatory family.</text>
</comment>
<dbReference type="Gene3D" id="3.30.70.1230">
    <property type="entry name" value="Nucleotide cyclase"/>
    <property type="match status" value="1"/>
</dbReference>
<evidence type="ECO:0000256" key="2">
    <source>
        <dbReference type="ARBA" id="ARBA00022741"/>
    </source>
</evidence>
<dbReference type="GO" id="GO:0005737">
    <property type="term" value="C:cytoplasm"/>
    <property type="evidence" value="ECO:0007669"/>
    <property type="project" value="TreeGrafter"/>
</dbReference>